<evidence type="ECO:0000313" key="2">
    <source>
        <dbReference type="EMBL" id="GIY80489.1"/>
    </source>
</evidence>
<reference evidence="2 3" key="1">
    <citation type="submission" date="2021-06" db="EMBL/GenBank/DDBJ databases">
        <title>Caerostris darwini draft genome.</title>
        <authorList>
            <person name="Kono N."/>
            <person name="Arakawa K."/>
        </authorList>
    </citation>
    <scope>NUCLEOTIDE SEQUENCE [LARGE SCALE GENOMIC DNA]</scope>
</reference>
<dbReference type="EMBL" id="BPLQ01014509">
    <property type="protein sequence ID" value="GIY80489.1"/>
    <property type="molecule type" value="Genomic_DNA"/>
</dbReference>
<dbReference type="Proteomes" id="UP001054837">
    <property type="component" value="Unassembled WGS sequence"/>
</dbReference>
<comment type="caution">
    <text evidence="2">The sequence shown here is derived from an EMBL/GenBank/DDBJ whole genome shotgun (WGS) entry which is preliminary data.</text>
</comment>
<dbReference type="AlphaFoldDB" id="A0AAV4WF58"/>
<feature type="region of interest" description="Disordered" evidence="1">
    <location>
        <begin position="59"/>
        <end position="80"/>
    </location>
</feature>
<sequence>MSVVESLCSVRIVQTALSFQVTMEKGKVEQNQFPPLTKFPDSPFGQILQENLRGACKRNVTDDFGDRPELLSRPTYEKRK</sequence>
<gene>
    <name evidence="2" type="ORF">CDAR_596781</name>
</gene>
<keyword evidence="3" id="KW-1185">Reference proteome</keyword>
<evidence type="ECO:0000256" key="1">
    <source>
        <dbReference type="SAM" id="MobiDB-lite"/>
    </source>
</evidence>
<name>A0AAV4WF58_9ARAC</name>
<evidence type="ECO:0000313" key="3">
    <source>
        <dbReference type="Proteomes" id="UP001054837"/>
    </source>
</evidence>
<protein>
    <submittedName>
        <fullName evidence="2">Uncharacterized protein</fullName>
    </submittedName>
</protein>
<organism evidence="2 3">
    <name type="scientific">Caerostris darwini</name>
    <dbReference type="NCBI Taxonomy" id="1538125"/>
    <lineage>
        <taxon>Eukaryota</taxon>
        <taxon>Metazoa</taxon>
        <taxon>Ecdysozoa</taxon>
        <taxon>Arthropoda</taxon>
        <taxon>Chelicerata</taxon>
        <taxon>Arachnida</taxon>
        <taxon>Araneae</taxon>
        <taxon>Araneomorphae</taxon>
        <taxon>Entelegynae</taxon>
        <taxon>Araneoidea</taxon>
        <taxon>Araneidae</taxon>
        <taxon>Caerostris</taxon>
    </lineage>
</organism>
<accession>A0AAV4WF58</accession>
<proteinExistence type="predicted"/>